<evidence type="ECO:0008006" key="5">
    <source>
        <dbReference type="Google" id="ProtNLM"/>
    </source>
</evidence>
<dbReference type="Gene3D" id="3.40.50.410">
    <property type="entry name" value="von Willebrand factor, type A domain"/>
    <property type="match status" value="1"/>
</dbReference>
<evidence type="ECO:0000313" key="3">
    <source>
        <dbReference type="EMBL" id="MDR6293829.1"/>
    </source>
</evidence>
<dbReference type="Pfam" id="PF06707">
    <property type="entry name" value="DUF1194"/>
    <property type="match status" value="1"/>
</dbReference>
<gene>
    <name evidence="3" type="ORF">E9232_006382</name>
</gene>
<dbReference type="SUPFAM" id="SSF53300">
    <property type="entry name" value="vWA-like"/>
    <property type="match status" value="1"/>
</dbReference>
<reference evidence="3 4" key="1">
    <citation type="submission" date="2023-07" db="EMBL/GenBank/DDBJ databases">
        <title>Sorghum-associated microbial communities from plants grown in Nebraska, USA.</title>
        <authorList>
            <person name="Schachtman D."/>
        </authorList>
    </citation>
    <scope>NUCLEOTIDE SEQUENCE [LARGE SCALE GENOMIC DNA]</scope>
    <source>
        <strain evidence="3 4">584</strain>
    </source>
</reference>
<name>A0ABU1JYY6_9PROT</name>
<dbReference type="EMBL" id="JAVDPW010000014">
    <property type="protein sequence ID" value="MDR6293829.1"/>
    <property type="molecule type" value="Genomic_DNA"/>
</dbReference>
<proteinExistence type="predicted"/>
<feature type="chain" id="PRO_5046078335" description="VWFA domain-containing protein" evidence="2">
    <location>
        <begin position="22"/>
        <end position="247"/>
    </location>
</feature>
<feature type="compositionally biased region" description="Pro residues" evidence="1">
    <location>
        <begin position="27"/>
        <end position="43"/>
    </location>
</feature>
<organism evidence="3 4">
    <name type="scientific">Inquilinus ginsengisoli</name>
    <dbReference type="NCBI Taxonomy" id="363840"/>
    <lineage>
        <taxon>Bacteria</taxon>
        <taxon>Pseudomonadati</taxon>
        <taxon>Pseudomonadota</taxon>
        <taxon>Alphaproteobacteria</taxon>
        <taxon>Rhodospirillales</taxon>
        <taxon>Rhodospirillaceae</taxon>
        <taxon>Inquilinus</taxon>
    </lineage>
</organism>
<dbReference type="InterPro" id="IPR036465">
    <property type="entry name" value="vWFA_dom_sf"/>
</dbReference>
<keyword evidence="2" id="KW-0732">Signal</keyword>
<comment type="caution">
    <text evidence="3">The sequence shown here is derived from an EMBL/GenBank/DDBJ whole genome shotgun (WGS) entry which is preliminary data.</text>
</comment>
<evidence type="ECO:0000313" key="4">
    <source>
        <dbReference type="Proteomes" id="UP001262410"/>
    </source>
</evidence>
<dbReference type="RefSeq" id="WP_309801120.1">
    <property type="nucleotide sequence ID" value="NZ_JAVDPW010000014.1"/>
</dbReference>
<keyword evidence="4" id="KW-1185">Reference proteome</keyword>
<dbReference type="InterPro" id="IPR010607">
    <property type="entry name" value="DUF1194"/>
</dbReference>
<feature type="signal peptide" evidence="2">
    <location>
        <begin position="1"/>
        <end position="21"/>
    </location>
</feature>
<protein>
    <recommendedName>
        <fullName evidence="5">VWFA domain-containing protein</fullName>
    </recommendedName>
</protein>
<feature type="region of interest" description="Disordered" evidence="1">
    <location>
        <begin position="23"/>
        <end position="46"/>
    </location>
</feature>
<evidence type="ECO:0000256" key="1">
    <source>
        <dbReference type="SAM" id="MobiDB-lite"/>
    </source>
</evidence>
<dbReference type="Proteomes" id="UP001262410">
    <property type="component" value="Unassembled WGS sequence"/>
</dbReference>
<evidence type="ECO:0000256" key="2">
    <source>
        <dbReference type="SAM" id="SignalP"/>
    </source>
</evidence>
<sequence>MRRRHFAGWLAGALLMPPLLAAAQAPAPSPPDSAPAPQPPPEPAAKAEPVDLSLVLLLDASASITAGALAFQLRGHAAAFRDDKVKAAIAAGPRGGIAVALARFDGPHSLKVLVPWRRLAGAADAEAFADAVLAAPAGEEAGATAIGSAVLDALPLFKANGFDSPRQTIDIVSNGFSNAGIDPSAARDTAEAAGVTVNALVILDEYDWLESYYRQSVIGGIGAFVRTADSKDSFIQALTAKLIDEMV</sequence>
<accession>A0ABU1JYY6</accession>